<keyword evidence="2" id="KW-1185">Reference proteome</keyword>
<dbReference type="AlphaFoldDB" id="A0A5D0MDI4"/>
<dbReference type="PROSITE" id="PS51257">
    <property type="entry name" value="PROKAR_LIPOPROTEIN"/>
    <property type="match status" value="1"/>
</dbReference>
<dbReference type="EMBL" id="VSIX01000058">
    <property type="protein sequence ID" value="TYB31056.1"/>
    <property type="molecule type" value="Genomic_DNA"/>
</dbReference>
<organism evidence="1 2">
    <name type="scientific">Candidatus Mcinerneyibacterium aminivorans</name>
    <dbReference type="NCBI Taxonomy" id="2703815"/>
    <lineage>
        <taxon>Bacteria</taxon>
        <taxon>Candidatus Macinerneyibacteriota</taxon>
        <taxon>Candidatus Mcinerneyibacteria</taxon>
        <taxon>Candidatus Mcinerneyibacteriales</taxon>
        <taxon>Candidatus Mcinerneyibacteriaceae</taxon>
        <taxon>Candidatus Mcinerneyibacterium</taxon>
    </lineage>
</organism>
<name>A0A5D0MDI4_9BACT</name>
<sequence>MKILKRLSSTILIFLLFFVITGCISRAKRIEIQVTKQPVLRLEKPTLLLPFVIEGKNIDLMDDIEYKFFLNLKNNLRKDDLHYKMHYSMPKLNSVTESIIKNEVVDTGIFHRTGLKYLMTAKLIVGEEFYSTYSEDTKINPDYSAEKKGDPVFLEKASSWRARAMDDLSLSIRIKLFIYNIDTAGVVYSKVFEEKQILEDFRSRNLQQAKLQLYNVIIQKLADIYQKEFRVHKKTVRRNYIR</sequence>
<evidence type="ECO:0000313" key="1">
    <source>
        <dbReference type="EMBL" id="TYB31056.1"/>
    </source>
</evidence>
<reference evidence="1" key="1">
    <citation type="submission" date="2019-08" db="EMBL/GenBank/DDBJ databases">
        <title>Genomic characterization of a novel candidate phylum (ARYD3) from a high temperature, high salinity tertiary oil reservoir in north central Oklahoma, USA.</title>
        <authorList>
            <person name="Youssef N.H."/>
            <person name="Yadav A."/>
            <person name="Elshahed M.S."/>
        </authorList>
    </citation>
    <scope>NUCLEOTIDE SEQUENCE [LARGE SCALE GENOMIC DNA]</scope>
    <source>
        <strain evidence="1">ARYD3</strain>
    </source>
</reference>
<accession>A0A5D0MDI4</accession>
<comment type="caution">
    <text evidence="1">The sequence shown here is derived from an EMBL/GenBank/DDBJ whole genome shotgun (WGS) entry which is preliminary data.</text>
</comment>
<gene>
    <name evidence="1" type="ORF">FXF47_06430</name>
</gene>
<proteinExistence type="predicted"/>
<dbReference type="Proteomes" id="UP000324143">
    <property type="component" value="Unassembled WGS sequence"/>
</dbReference>
<protein>
    <submittedName>
        <fullName evidence="1">Uncharacterized protein</fullName>
    </submittedName>
</protein>
<evidence type="ECO:0000313" key="2">
    <source>
        <dbReference type="Proteomes" id="UP000324143"/>
    </source>
</evidence>